<feature type="transmembrane region" description="Helical" evidence="7">
    <location>
        <begin position="12"/>
        <end position="33"/>
    </location>
</feature>
<feature type="transmembrane region" description="Helical" evidence="7">
    <location>
        <begin position="189"/>
        <end position="208"/>
    </location>
</feature>
<organism evidence="9">
    <name type="scientific">hydrothermal vent metagenome</name>
    <dbReference type="NCBI Taxonomy" id="652676"/>
    <lineage>
        <taxon>unclassified sequences</taxon>
        <taxon>metagenomes</taxon>
        <taxon>ecological metagenomes</taxon>
    </lineage>
</organism>
<keyword evidence="5 7" id="KW-1133">Transmembrane helix</keyword>
<dbReference type="EMBL" id="UOEK01000031">
    <property type="protein sequence ID" value="VAV92786.1"/>
    <property type="molecule type" value="Genomic_DNA"/>
</dbReference>
<feature type="transmembrane region" description="Helical" evidence="7">
    <location>
        <begin position="45"/>
        <end position="71"/>
    </location>
</feature>
<feature type="transmembrane region" description="Helical" evidence="7">
    <location>
        <begin position="83"/>
        <end position="103"/>
    </location>
</feature>
<evidence type="ECO:0000256" key="5">
    <source>
        <dbReference type="ARBA" id="ARBA00022989"/>
    </source>
</evidence>
<evidence type="ECO:0000256" key="1">
    <source>
        <dbReference type="ARBA" id="ARBA00004141"/>
    </source>
</evidence>
<dbReference type="PANTHER" id="PTHR30071">
    <property type="entry name" value="HEME EXPORTER PROTEIN C"/>
    <property type="match status" value="1"/>
</dbReference>
<evidence type="ECO:0000256" key="4">
    <source>
        <dbReference type="ARBA" id="ARBA00022748"/>
    </source>
</evidence>
<dbReference type="GO" id="GO:0020037">
    <property type="term" value="F:heme binding"/>
    <property type="evidence" value="ECO:0007669"/>
    <property type="project" value="InterPro"/>
</dbReference>
<keyword evidence="9" id="KW-0456">Lyase</keyword>
<name>A0A3B0RW97_9ZZZZ</name>
<comment type="subcellular location">
    <subcellularLocation>
        <location evidence="1">Membrane</location>
        <topology evidence="1">Multi-pass membrane protein</topology>
    </subcellularLocation>
</comment>
<dbReference type="InterPro" id="IPR045062">
    <property type="entry name" value="Cyt_c_biogenesis_CcsA/CcmC"/>
</dbReference>
<feature type="transmembrane region" description="Helical" evidence="7">
    <location>
        <begin position="145"/>
        <end position="169"/>
    </location>
</feature>
<dbReference type="PANTHER" id="PTHR30071:SF1">
    <property type="entry name" value="CYTOCHROME B_B6 PROTEIN-RELATED"/>
    <property type="match status" value="1"/>
</dbReference>
<proteinExistence type="inferred from homology"/>
<sequence length="246" mass="26543">MNQSQATVRVFRGVDVLTVALLLVGIVLSFTSPPDRIQGDLTRMIYLHVGSVVAAYVAFALTALGSLLYVITRRASFDRLAAASAEVGVILFGVVIVVGMIWGQTTWGSFWVWDARLTMSAVMFFVYLGYLALRRAIPNPETRANRSAVLGVVALAMIPITHFSVVWWNSLHQGATILSPASPKIEGEMAFALLTVMLAMQFLLVSLVRRRMQIAKLEDAALEVAVGSDGFVAGDAVQIPQMGGAS</sequence>
<dbReference type="GO" id="GO:0017004">
    <property type="term" value="P:cytochrome complex assembly"/>
    <property type="evidence" value="ECO:0007669"/>
    <property type="project" value="UniProtKB-KW"/>
</dbReference>
<accession>A0A3B0RW97</accession>
<keyword evidence="6 7" id="KW-0472">Membrane</keyword>
<gene>
    <name evidence="9" type="ORF">MNBD_ACTINO02-2984</name>
</gene>
<dbReference type="PRINTS" id="PR01386">
    <property type="entry name" value="CCMCBIOGNSIS"/>
</dbReference>
<keyword evidence="4" id="KW-0201">Cytochrome c-type biogenesis</keyword>
<dbReference type="AlphaFoldDB" id="A0A3B0RW97"/>
<dbReference type="GO" id="GO:0005886">
    <property type="term" value="C:plasma membrane"/>
    <property type="evidence" value="ECO:0007669"/>
    <property type="project" value="TreeGrafter"/>
</dbReference>
<dbReference type="InterPro" id="IPR002541">
    <property type="entry name" value="Cyt_c_assembly"/>
</dbReference>
<dbReference type="GO" id="GO:0016829">
    <property type="term" value="F:lyase activity"/>
    <property type="evidence" value="ECO:0007669"/>
    <property type="project" value="UniProtKB-KW"/>
</dbReference>
<evidence type="ECO:0000259" key="8">
    <source>
        <dbReference type="Pfam" id="PF01578"/>
    </source>
</evidence>
<evidence type="ECO:0000256" key="2">
    <source>
        <dbReference type="ARBA" id="ARBA00005840"/>
    </source>
</evidence>
<keyword evidence="3 7" id="KW-0812">Transmembrane</keyword>
<comment type="similarity">
    <text evidence="2">Belongs to the CcmC/CycZ/HelC family.</text>
</comment>
<evidence type="ECO:0000256" key="3">
    <source>
        <dbReference type="ARBA" id="ARBA00022692"/>
    </source>
</evidence>
<dbReference type="InterPro" id="IPR003557">
    <property type="entry name" value="Cyt_c_biogenesis_CcmC"/>
</dbReference>
<evidence type="ECO:0000313" key="9">
    <source>
        <dbReference type="EMBL" id="VAV92786.1"/>
    </source>
</evidence>
<protein>
    <submittedName>
        <fullName evidence="9">Cytochrome c-type biogenesis protein CcmC, putative heme lyase for CcmE</fullName>
    </submittedName>
</protein>
<reference evidence="9" key="1">
    <citation type="submission" date="2018-06" db="EMBL/GenBank/DDBJ databases">
        <authorList>
            <person name="Zhirakovskaya E."/>
        </authorList>
    </citation>
    <scope>NUCLEOTIDE SEQUENCE</scope>
</reference>
<dbReference type="GO" id="GO:0015232">
    <property type="term" value="F:heme transmembrane transporter activity"/>
    <property type="evidence" value="ECO:0007669"/>
    <property type="project" value="InterPro"/>
</dbReference>
<evidence type="ECO:0000256" key="6">
    <source>
        <dbReference type="ARBA" id="ARBA00023136"/>
    </source>
</evidence>
<dbReference type="Pfam" id="PF01578">
    <property type="entry name" value="Cytochrom_C_asm"/>
    <property type="match status" value="1"/>
</dbReference>
<feature type="domain" description="Cytochrome c assembly protein" evidence="8">
    <location>
        <begin position="12"/>
        <end position="172"/>
    </location>
</feature>
<evidence type="ECO:0000256" key="7">
    <source>
        <dbReference type="SAM" id="Phobius"/>
    </source>
</evidence>
<feature type="transmembrane region" description="Helical" evidence="7">
    <location>
        <begin position="115"/>
        <end position="133"/>
    </location>
</feature>